<dbReference type="Proteomes" id="UP000018857">
    <property type="component" value="Unassembled WGS sequence"/>
</dbReference>
<comment type="caution">
    <text evidence="1">The sequence shown here is derived from an EMBL/GenBank/DDBJ whole genome shotgun (WGS) entry which is preliminary data.</text>
</comment>
<organism evidence="1 2">
    <name type="scientific">Marinomonas profundimaris</name>
    <dbReference type="NCBI Taxonomy" id="1208321"/>
    <lineage>
        <taxon>Bacteria</taxon>
        <taxon>Pseudomonadati</taxon>
        <taxon>Pseudomonadota</taxon>
        <taxon>Gammaproteobacteria</taxon>
        <taxon>Oceanospirillales</taxon>
        <taxon>Oceanospirillaceae</taxon>
        <taxon>Marinomonas</taxon>
    </lineage>
</organism>
<protein>
    <submittedName>
        <fullName evidence="1">Uncharacterized protein</fullName>
    </submittedName>
</protein>
<evidence type="ECO:0000313" key="1">
    <source>
        <dbReference type="EMBL" id="ETI61981.1"/>
    </source>
</evidence>
<accession>W1RXN9</accession>
<dbReference type="EMBL" id="AYOZ01000003">
    <property type="protein sequence ID" value="ETI61981.1"/>
    <property type="molecule type" value="Genomic_DNA"/>
</dbReference>
<reference evidence="1 2" key="1">
    <citation type="journal article" date="2014" name="Genome Announc.">
        <title>Draft Genome Sequence of Marinomonas sp. Strain D104, a Polycyclic Aromatic Hydrocarbon-Degrading Bacterium from the Deep-Sea Sediment of the Arctic Ocean.</title>
        <authorList>
            <person name="Dong C."/>
            <person name="Bai X."/>
            <person name="Lai Q."/>
            <person name="Xie Y."/>
            <person name="Chen X."/>
            <person name="Shao Z."/>
        </authorList>
    </citation>
    <scope>NUCLEOTIDE SEQUENCE [LARGE SCALE GENOMIC DNA]</scope>
    <source>
        <strain evidence="1 2">D104</strain>
    </source>
</reference>
<proteinExistence type="predicted"/>
<sequence>MYSTKKSETGASHVTEIHSMAGIIIRLLQ</sequence>
<name>W1RXN9_9GAMM</name>
<keyword evidence="2" id="KW-1185">Reference proteome</keyword>
<evidence type="ECO:0000313" key="2">
    <source>
        <dbReference type="Proteomes" id="UP000018857"/>
    </source>
</evidence>
<dbReference type="AlphaFoldDB" id="W1RXN9"/>
<gene>
    <name evidence="1" type="ORF">D104_02975</name>
</gene>